<feature type="chain" id="PRO_5047316998" description="Molecular chaperone" evidence="1">
    <location>
        <begin position="21"/>
        <end position="245"/>
    </location>
</feature>
<organism evidence="2 3">
    <name type="scientific">Polaribacter sejongensis</name>
    <dbReference type="NCBI Taxonomy" id="985043"/>
    <lineage>
        <taxon>Bacteria</taxon>
        <taxon>Pseudomonadati</taxon>
        <taxon>Bacteroidota</taxon>
        <taxon>Flavobacteriia</taxon>
        <taxon>Flavobacteriales</taxon>
        <taxon>Flavobacteriaceae</taxon>
    </lineage>
</organism>
<evidence type="ECO:0000313" key="2">
    <source>
        <dbReference type="EMBL" id="AUC22308.1"/>
    </source>
</evidence>
<proteinExistence type="predicted"/>
<dbReference type="EMBL" id="CP019336">
    <property type="protein sequence ID" value="AUC22308.1"/>
    <property type="molecule type" value="Genomic_DNA"/>
</dbReference>
<keyword evidence="1" id="KW-0732">Signal</keyword>
<reference evidence="2 3" key="1">
    <citation type="submission" date="2017-02" db="EMBL/GenBank/DDBJ databases">
        <title>Trade-off between light-utilization and light-protection in marine flavobacteria.</title>
        <authorList>
            <person name="Kumagai Y."/>
            <person name="Yoshizawa S."/>
            <person name="Kogure K."/>
            <person name="Iwasaki W."/>
        </authorList>
    </citation>
    <scope>NUCLEOTIDE SEQUENCE [LARGE SCALE GENOMIC DNA]</scope>
    <source>
        <strain evidence="2 3">KCTC 23670</strain>
    </source>
</reference>
<sequence>MKKRASLLIIISLFFISMTSQDTKHIKAFVSGHNSNYDVQLKINGKPVGKGDLSGLKIFNEEHPFKDQLKDMPPFVQDLIAFVLKEGENTIEIKFNRRTQNFNPPRKFSFGLRSSIEYIPFYYVSSEKESGTITSKFDLKFKKDKSEKEKVTLGNKDAAFIYSQRMDVFQATLNGKSLMYFGGTGGLTDLHLIKGTNTLEIKYVPGSEGEISYYIQTPNFTKKVIKKIPKDQVDELQTDVYELKE</sequence>
<evidence type="ECO:0000256" key="1">
    <source>
        <dbReference type="SAM" id="SignalP"/>
    </source>
</evidence>
<protein>
    <recommendedName>
        <fullName evidence="4">Molecular chaperone</fullName>
    </recommendedName>
</protein>
<name>A0ABN5F4B6_9FLAO</name>
<evidence type="ECO:0000313" key="3">
    <source>
        <dbReference type="Proteomes" id="UP000232721"/>
    </source>
</evidence>
<feature type="signal peptide" evidence="1">
    <location>
        <begin position="1"/>
        <end position="20"/>
    </location>
</feature>
<dbReference type="Proteomes" id="UP000232721">
    <property type="component" value="Chromosome"/>
</dbReference>
<evidence type="ECO:0008006" key="4">
    <source>
        <dbReference type="Google" id="ProtNLM"/>
    </source>
</evidence>
<keyword evidence="3" id="KW-1185">Reference proteome</keyword>
<accession>A0ABN5F4B6</accession>
<gene>
    <name evidence="2" type="ORF">BTO15_09485</name>
</gene>